<gene>
    <name evidence="3" type="primary">hpnE</name>
</gene>
<organism evidence="2 3">
    <name type="scientific">Derxia gummosa DSM 723</name>
    <dbReference type="NCBI Taxonomy" id="1121388"/>
    <lineage>
        <taxon>Bacteria</taxon>
        <taxon>Pseudomonadati</taxon>
        <taxon>Pseudomonadota</taxon>
        <taxon>Betaproteobacteria</taxon>
        <taxon>Burkholderiales</taxon>
        <taxon>Alcaligenaceae</taxon>
        <taxon>Derxia</taxon>
    </lineage>
</organism>
<dbReference type="PANTHER" id="PTHR42923">
    <property type="entry name" value="PROTOPORPHYRINOGEN OXIDASE"/>
    <property type="match status" value="1"/>
</dbReference>
<dbReference type="PANTHER" id="PTHR42923:SF47">
    <property type="entry name" value="BLR3003 PROTEIN"/>
    <property type="match status" value="1"/>
</dbReference>
<name>A0A8B6X980_9BURK</name>
<dbReference type="AlphaFoldDB" id="A0A8B6X980"/>
<proteinExistence type="predicted"/>
<reference evidence="3" key="2">
    <citation type="journal article" date="2015" name="ACS Cent. Sci.">
        <title>Biosynthesis of squalene from farnesyl diphosphate in bacteria: three steps catalyzed by three enzymes.</title>
        <authorList>
            <person name="Pan J.J."/>
            <person name="Solbiati J.O."/>
            <person name="Ramamoorthy G."/>
            <person name="Hillerich B.S."/>
            <person name="Seidel R.D."/>
            <person name="Cronan J.E."/>
            <person name="Almo S.C."/>
            <person name="Poulter C.D."/>
        </authorList>
    </citation>
    <scope>NUCLEOTIDE SEQUENCE</scope>
</reference>
<dbReference type="PROSITE" id="PS51257">
    <property type="entry name" value="PROKAR_LIPOPROTEIN"/>
    <property type="match status" value="1"/>
</dbReference>
<dbReference type="InterPro" id="IPR050464">
    <property type="entry name" value="Zeta_carotene_desat/Oxidored"/>
</dbReference>
<dbReference type="OrthoDB" id="7849608at2"/>
<evidence type="ECO:0000259" key="1">
    <source>
        <dbReference type="Pfam" id="PF01593"/>
    </source>
</evidence>
<feature type="domain" description="Amine oxidase" evidence="1">
    <location>
        <begin position="28"/>
        <end position="451"/>
    </location>
</feature>
<dbReference type="Gene3D" id="3.50.50.60">
    <property type="entry name" value="FAD/NAD(P)-binding domain"/>
    <property type="match status" value="2"/>
</dbReference>
<reference evidence="3" key="1">
    <citation type="journal article" date="1998" name="Biochim. Biophys. Acta">
        <title>Cloning of conserved genes from Zymomonas mobilis and Bradyrhizobium japonicum that function in the biosynthesis of hopanoid lipids.</title>
        <authorList>
            <person name="Perzl M."/>
            <person name="Reipen I.G."/>
            <person name="Schmitz S."/>
            <person name="Poralla K."/>
            <person name="Sahm H."/>
            <person name="Sprenger G.A."/>
            <person name="Kannenberg E.L."/>
        </authorList>
    </citation>
    <scope>NUCLEOTIDE SEQUENCE</scope>
</reference>
<evidence type="ECO:0000313" key="2">
    <source>
        <dbReference type="Proteomes" id="UP000675920"/>
    </source>
</evidence>
<keyword evidence="2" id="KW-1185">Reference proteome</keyword>
<protein>
    <submittedName>
        <fullName evidence="3">Hydroxysqualene dehydroxylase HpnE</fullName>
        <ecNumber evidence="3">1.17.8.1</ecNumber>
    </submittedName>
</protein>
<dbReference type="NCBIfam" id="TIGR03467">
    <property type="entry name" value="HpnE"/>
    <property type="match status" value="1"/>
</dbReference>
<dbReference type="EC" id="1.17.8.1" evidence="3"/>
<evidence type="ECO:0000313" key="3">
    <source>
        <dbReference type="RefSeq" id="WP_051378457.1"/>
    </source>
</evidence>
<dbReference type="InterPro" id="IPR002937">
    <property type="entry name" value="Amino_oxidase"/>
</dbReference>
<dbReference type="GO" id="GO:0016491">
    <property type="term" value="F:oxidoreductase activity"/>
    <property type="evidence" value="ECO:0007669"/>
    <property type="project" value="InterPro"/>
</dbReference>
<reference evidence="3" key="3">
    <citation type="submission" date="2025-08" db="UniProtKB">
        <authorList>
            <consortium name="RefSeq"/>
        </authorList>
    </citation>
    <scope>IDENTIFICATION</scope>
</reference>
<sequence length="454" mass="46771">MSALRPALSGGGTTGAGRRVAVIGAGWAGCAAAVELAEAGWQVTVIEAAREAGGRARRITHQGEVLDNGQHILIGAYRETLALMARVGVPGTALRRLPLRLDLPGRFSLALPRLPAPFHVLVGLLAARGLTPADKLGALRWMVGCRLRGFSAPPGMTVADWIAGAPAALRELMLEPLCVAALNTRADEASAAVFARVLRDSLGAGRAGSDLLLPAADLGALLPDAALARVRALDGEVRLGARLTALRPIAGGAGWHCDSPRHADEAFDAVIVATPAATTAALLRAIGSPAFAPALAALDAFEHEPIATIYLRADSITLPAPMIALTEDPASDGFGQFAFDRRALGLPDGRLAVVASGARDLLALDRGRIAAGAARQLARALGIDAARFDLADAVVITEKRATFRCVPGVARTPRSSGMPKLFIAGDHSDPDYPATLEAAVRSGLGAARALLTTA</sequence>
<dbReference type="Pfam" id="PF01593">
    <property type="entry name" value="Amino_oxidase"/>
    <property type="match status" value="1"/>
</dbReference>
<dbReference type="RefSeq" id="WP_051378457.1">
    <property type="nucleotide sequence ID" value="NZ_AXWS01000008.1"/>
</dbReference>
<dbReference type="InterPro" id="IPR017830">
    <property type="entry name" value="SQase_HpnE"/>
</dbReference>
<dbReference type="InterPro" id="IPR036188">
    <property type="entry name" value="FAD/NAD-bd_sf"/>
</dbReference>
<dbReference type="Proteomes" id="UP000675920">
    <property type="component" value="Unplaced"/>
</dbReference>
<accession>A0A8B6X980</accession>
<dbReference type="SUPFAM" id="SSF51905">
    <property type="entry name" value="FAD/NAD(P)-binding domain"/>
    <property type="match status" value="1"/>
</dbReference>